<organism evidence="7 8">
    <name type="scientific">Streptomyces noboritoensis</name>
    <dbReference type="NCBI Taxonomy" id="67337"/>
    <lineage>
        <taxon>Bacteria</taxon>
        <taxon>Bacillati</taxon>
        <taxon>Actinomycetota</taxon>
        <taxon>Actinomycetes</taxon>
        <taxon>Kitasatosporales</taxon>
        <taxon>Streptomycetaceae</taxon>
        <taxon>Streptomyces</taxon>
    </lineage>
</organism>
<name>A0ABV6TDN7_9ACTN</name>
<keyword evidence="2 4" id="KW-0238">DNA-binding</keyword>
<feature type="compositionally biased region" description="Low complexity" evidence="5">
    <location>
        <begin position="9"/>
        <end position="32"/>
    </location>
</feature>
<dbReference type="RefSeq" id="WP_394317695.1">
    <property type="nucleotide sequence ID" value="NZ_JBHMQV010000009.1"/>
</dbReference>
<dbReference type="EMBL" id="JBHMQV010000009">
    <property type="protein sequence ID" value="MFC0843881.1"/>
    <property type="molecule type" value="Genomic_DNA"/>
</dbReference>
<evidence type="ECO:0000256" key="5">
    <source>
        <dbReference type="SAM" id="MobiDB-lite"/>
    </source>
</evidence>
<gene>
    <name evidence="7" type="ORF">ACFH04_09160</name>
</gene>
<dbReference type="InterPro" id="IPR009057">
    <property type="entry name" value="Homeodomain-like_sf"/>
</dbReference>
<dbReference type="InterPro" id="IPR050109">
    <property type="entry name" value="HTH-type_TetR-like_transc_reg"/>
</dbReference>
<dbReference type="InterPro" id="IPR001647">
    <property type="entry name" value="HTH_TetR"/>
</dbReference>
<dbReference type="InterPro" id="IPR025996">
    <property type="entry name" value="MT1864/Rv1816-like_C"/>
</dbReference>
<feature type="DNA-binding region" description="H-T-H motif" evidence="4">
    <location>
        <begin position="62"/>
        <end position="81"/>
    </location>
</feature>
<dbReference type="Pfam" id="PF13305">
    <property type="entry name" value="TetR_C_33"/>
    <property type="match status" value="1"/>
</dbReference>
<evidence type="ECO:0000313" key="8">
    <source>
        <dbReference type="Proteomes" id="UP001589887"/>
    </source>
</evidence>
<dbReference type="PRINTS" id="PR00455">
    <property type="entry name" value="HTHTETR"/>
</dbReference>
<evidence type="ECO:0000256" key="4">
    <source>
        <dbReference type="PROSITE-ProRule" id="PRU00335"/>
    </source>
</evidence>
<feature type="domain" description="HTH tetR-type" evidence="6">
    <location>
        <begin position="39"/>
        <end position="99"/>
    </location>
</feature>
<evidence type="ECO:0000259" key="6">
    <source>
        <dbReference type="PROSITE" id="PS50977"/>
    </source>
</evidence>
<dbReference type="Gene3D" id="1.10.357.10">
    <property type="entry name" value="Tetracycline Repressor, domain 2"/>
    <property type="match status" value="1"/>
</dbReference>
<evidence type="ECO:0000256" key="1">
    <source>
        <dbReference type="ARBA" id="ARBA00023015"/>
    </source>
</evidence>
<dbReference type="SUPFAM" id="SSF48498">
    <property type="entry name" value="Tetracyclin repressor-like, C-terminal domain"/>
    <property type="match status" value="1"/>
</dbReference>
<evidence type="ECO:0000313" key="7">
    <source>
        <dbReference type="EMBL" id="MFC0843881.1"/>
    </source>
</evidence>
<feature type="region of interest" description="Disordered" evidence="5">
    <location>
        <begin position="1"/>
        <end position="37"/>
    </location>
</feature>
<evidence type="ECO:0000256" key="3">
    <source>
        <dbReference type="ARBA" id="ARBA00023163"/>
    </source>
</evidence>
<dbReference type="PANTHER" id="PTHR30055:SF243">
    <property type="entry name" value="HTH-TYPE TRANSCRIPTIONAL REGULATOR RV1816"/>
    <property type="match status" value="1"/>
</dbReference>
<dbReference type="PANTHER" id="PTHR30055">
    <property type="entry name" value="HTH-TYPE TRANSCRIPTIONAL REGULATOR RUTR"/>
    <property type="match status" value="1"/>
</dbReference>
<sequence length="280" mass="29780">MPVTELPKTAAPTAPSAPSAPAARSASSAPPTLRERRRATAVREILDAAEMHITEHGPEGLSLRAVARSLGMTVQALYHYFPNRHALITMLVAKGYEDLFAAVEAAVDSAGGTPADSVADGPSVSRLLEAAEGYRGWAIAHPERFKLLFGTPLRGYAAPADGASTMAARRMSTIFQREIFGGFSLEQLAAADIPPLSPQFRTYLDQLPPDGPGVLPPPAIALLMEAWGRMHGMVVLEVFGHTSFLGDHEAELFRLAMRNMLADIHRRIPGSAGAVEAGAV</sequence>
<keyword evidence="3" id="KW-0804">Transcription</keyword>
<dbReference type="Pfam" id="PF00440">
    <property type="entry name" value="TetR_N"/>
    <property type="match status" value="1"/>
</dbReference>
<keyword evidence="1" id="KW-0805">Transcription regulation</keyword>
<evidence type="ECO:0000256" key="2">
    <source>
        <dbReference type="ARBA" id="ARBA00023125"/>
    </source>
</evidence>
<dbReference type="SUPFAM" id="SSF46689">
    <property type="entry name" value="Homeodomain-like"/>
    <property type="match status" value="1"/>
</dbReference>
<dbReference type="PROSITE" id="PS50977">
    <property type="entry name" value="HTH_TETR_2"/>
    <property type="match status" value="1"/>
</dbReference>
<dbReference type="Proteomes" id="UP001589887">
    <property type="component" value="Unassembled WGS sequence"/>
</dbReference>
<proteinExistence type="predicted"/>
<protein>
    <submittedName>
        <fullName evidence="7">TetR/AcrR family transcriptional regulator</fullName>
    </submittedName>
</protein>
<accession>A0ABV6TDN7</accession>
<comment type="caution">
    <text evidence="7">The sequence shown here is derived from an EMBL/GenBank/DDBJ whole genome shotgun (WGS) entry which is preliminary data.</text>
</comment>
<dbReference type="InterPro" id="IPR036271">
    <property type="entry name" value="Tet_transcr_reg_TetR-rel_C_sf"/>
</dbReference>
<reference evidence="7 8" key="1">
    <citation type="submission" date="2024-09" db="EMBL/GenBank/DDBJ databases">
        <authorList>
            <person name="Sun Q."/>
            <person name="Mori K."/>
        </authorList>
    </citation>
    <scope>NUCLEOTIDE SEQUENCE [LARGE SCALE GENOMIC DNA]</scope>
    <source>
        <strain evidence="7 8">JCM 4557</strain>
    </source>
</reference>
<keyword evidence="8" id="KW-1185">Reference proteome</keyword>